<sequence>MSDTATATAPMQRVTLRLGQIRVNENNVRQDLNLDEKFLKSVAANGVKVPVVVLPLGEDTYELKMGHRRYFAARATKETEEEQDTIEVPAYVLDPSLREAGEDFIDQLIENDDDYRRGLTELEQADALFGAVGAGMKQARVAQLTGRSRKDVSQAVKTAKTVGERTRSALAETGTYDLDLEVLGVLGEFDDDGDAVDRLLEAHSKGRFEFQVQWERDDRAEQQARAEVRPQLQAAGVRLAEDSDALPSTAEQLAELDGPDGEPLTAEAHTRCPGHVATWAENPQEPGEVDYFCTDPDRFGHRPPQEDAVETDDEADVQPTEAVEEAKSSEPSREYIKAGNKAYRAAEKARQAWLKDLIGRKTAPKPLAAFITEQLLTCPKPVAQWSGDVGRHNLIKELTGYSTLTERAKTATPAKLTLLNFAVLAATFEKRMNEVRTWRTDLTARSAVYELREIREDARTWLTFLAEIGYPLSSVEQAIVDDEPYQEGEPDADDTDAQADEDTEDTPDGASSEDTEDAS</sequence>
<dbReference type="PANTHER" id="PTHR33375">
    <property type="entry name" value="CHROMOSOME-PARTITIONING PROTEIN PARB-RELATED"/>
    <property type="match status" value="1"/>
</dbReference>
<name>A0A100JYL3_STRSC</name>
<dbReference type="Gene3D" id="3.90.1530.30">
    <property type="match status" value="1"/>
</dbReference>
<proteinExistence type="predicted"/>
<feature type="compositionally biased region" description="Basic and acidic residues" evidence="1">
    <location>
        <begin position="324"/>
        <end position="335"/>
    </location>
</feature>
<dbReference type="InterPro" id="IPR036086">
    <property type="entry name" value="ParB/Sulfiredoxin_sf"/>
</dbReference>
<feature type="domain" description="ParB-like N-terminal" evidence="2">
    <location>
        <begin position="14"/>
        <end position="112"/>
    </location>
</feature>
<feature type="region of interest" description="Disordered" evidence="1">
    <location>
        <begin position="298"/>
        <end position="335"/>
    </location>
</feature>
<evidence type="ECO:0000313" key="4">
    <source>
        <dbReference type="Proteomes" id="UP000067448"/>
    </source>
</evidence>
<accession>A0A100JYL3</accession>
<feature type="compositionally biased region" description="Acidic residues" evidence="1">
    <location>
        <begin position="479"/>
        <end position="519"/>
    </location>
</feature>
<dbReference type="AlphaFoldDB" id="A0A100JYL3"/>
<dbReference type="Gene3D" id="1.10.10.730">
    <property type="entry name" value="KorB DNA-binding domain"/>
    <property type="match status" value="1"/>
</dbReference>
<dbReference type="Proteomes" id="UP000067448">
    <property type="component" value="Unassembled WGS sequence"/>
</dbReference>
<organism evidence="3 4">
    <name type="scientific">Streptomyces scabiei</name>
    <dbReference type="NCBI Taxonomy" id="1930"/>
    <lineage>
        <taxon>Bacteria</taxon>
        <taxon>Bacillati</taxon>
        <taxon>Actinomycetota</taxon>
        <taxon>Actinomycetes</taxon>
        <taxon>Kitasatosporales</taxon>
        <taxon>Streptomycetaceae</taxon>
        <taxon>Streptomyces</taxon>
    </lineage>
</organism>
<feature type="region of interest" description="Disordered" evidence="1">
    <location>
        <begin position="477"/>
        <end position="519"/>
    </location>
</feature>
<gene>
    <name evidence="3" type="ORF">SsS58_08533</name>
</gene>
<dbReference type="GO" id="GO:0007059">
    <property type="term" value="P:chromosome segregation"/>
    <property type="evidence" value="ECO:0007669"/>
    <property type="project" value="TreeGrafter"/>
</dbReference>
<feature type="compositionally biased region" description="Acidic residues" evidence="1">
    <location>
        <begin position="307"/>
        <end position="316"/>
    </location>
</feature>
<dbReference type="RefSeq" id="WP_159056181.1">
    <property type="nucleotide sequence ID" value="NZ_BCMM01000078.1"/>
</dbReference>
<dbReference type="Pfam" id="PF02195">
    <property type="entry name" value="ParB_N"/>
    <property type="match status" value="1"/>
</dbReference>
<dbReference type="InterPro" id="IPR050336">
    <property type="entry name" value="Chromosome_partition/occlusion"/>
</dbReference>
<dbReference type="InterPro" id="IPR003115">
    <property type="entry name" value="ParB_N"/>
</dbReference>
<dbReference type="GO" id="GO:0005694">
    <property type="term" value="C:chromosome"/>
    <property type="evidence" value="ECO:0007669"/>
    <property type="project" value="TreeGrafter"/>
</dbReference>
<evidence type="ECO:0000313" key="3">
    <source>
        <dbReference type="EMBL" id="GAQ68074.1"/>
    </source>
</evidence>
<dbReference type="SUPFAM" id="SSF109709">
    <property type="entry name" value="KorB DNA-binding domain-like"/>
    <property type="match status" value="1"/>
</dbReference>
<evidence type="ECO:0000259" key="2">
    <source>
        <dbReference type="SMART" id="SM00470"/>
    </source>
</evidence>
<dbReference type="EMBL" id="BCMM01000078">
    <property type="protein sequence ID" value="GAQ68074.1"/>
    <property type="molecule type" value="Genomic_DNA"/>
</dbReference>
<reference evidence="3 4" key="2">
    <citation type="journal article" date="2016" name="Genome Announc.">
        <title>Draft Genome Sequences of Streptomyces scabiei S58, Streptomyces turgidiscabies T45, and Streptomyces acidiscabies a10, the Pathogens of Potato Common Scab, Isolated in Japan.</title>
        <authorList>
            <person name="Tomihama T."/>
            <person name="Nishi Y."/>
            <person name="Sakai M."/>
            <person name="Ikenaga M."/>
            <person name="Okubo T."/>
            <person name="Ikeda S."/>
        </authorList>
    </citation>
    <scope>NUCLEOTIDE SEQUENCE [LARGE SCALE GENOMIC DNA]</scope>
    <source>
        <strain evidence="3 4">S58</strain>
    </source>
</reference>
<dbReference type="InterPro" id="IPR042075">
    <property type="entry name" value="KorB_DNA-db"/>
</dbReference>
<dbReference type="SMART" id="SM00470">
    <property type="entry name" value="ParB"/>
    <property type="match status" value="1"/>
</dbReference>
<dbReference type="SUPFAM" id="SSF110849">
    <property type="entry name" value="ParB/Sulfiredoxin"/>
    <property type="match status" value="1"/>
</dbReference>
<reference evidence="4" key="3">
    <citation type="submission" date="2016-02" db="EMBL/GenBank/DDBJ databases">
        <title>Draft genome of pathogenic Streptomyces sp. in Japan.</title>
        <authorList>
            <person name="Tomihama T."/>
            <person name="Ikenaga M."/>
            <person name="Sakai M."/>
            <person name="Okubo T."/>
            <person name="Ikeda S."/>
        </authorList>
    </citation>
    <scope>NUCLEOTIDE SEQUENCE [LARGE SCALE GENOMIC DNA]</scope>
    <source>
        <strain evidence="4">S58</strain>
    </source>
</reference>
<dbReference type="PANTHER" id="PTHR33375:SF1">
    <property type="entry name" value="CHROMOSOME-PARTITIONING PROTEIN PARB-RELATED"/>
    <property type="match status" value="1"/>
</dbReference>
<evidence type="ECO:0000256" key="1">
    <source>
        <dbReference type="SAM" id="MobiDB-lite"/>
    </source>
</evidence>
<comment type="caution">
    <text evidence="3">The sequence shown here is derived from an EMBL/GenBank/DDBJ whole genome shotgun (WGS) entry which is preliminary data.</text>
</comment>
<reference evidence="4" key="1">
    <citation type="submission" date="2015-11" db="EMBL/GenBank/DDBJ databases">
        <authorList>
            <consortium name="Cross-ministerial Strategic Innovation Promotion Program (SIP) consortium"/>
            <person name="Tomihama T."/>
            <person name="Ikenaga M."/>
            <person name="Sakai M."/>
            <person name="Okubo T."/>
            <person name="Ikeda S."/>
        </authorList>
    </citation>
    <scope>NUCLEOTIDE SEQUENCE [LARGE SCALE GENOMIC DNA]</scope>
    <source>
        <strain evidence="4">S58</strain>
    </source>
</reference>
<dbReference type="OrthoDB" id="3846919at2"/>
<protein>
    <submittedName>
        <fullName evidence="3">ParB-like nuclease domain protein</fullName>
    </submittedName>
</protein>